<evidence type="ECO:0000313" key="3">
    <source>
        <dbReference type="EMBL" id="KYG63709.1"/>
    </source>
</evidence>
<protein>
    <recommendedName>
        <fullName evidence="2">Fatty acid desaturase domain-containing protein</fullName>
    </recommendedName>
</protein>
<dbReference type="GO" id="GO:0016020">
    <property type="term" value="C:membrane"/>
    <property type="evidence" value="ECO:0007669"/>
    <property type="project" value="TreeGrafter"/>
</dbReference>
<evidence type="ECO:0000259" key="2">
    <source>
        <dbReference type="Pfam" id="PF00487"/>
    </source>
</evidence>
<comment type="caution">
    <text evidence="3">The sequence shown here is derived from an EMBL/GenBank/DDBJ whole genome shotgun (WGS) entry which is preliminary data.</text>
</comment>
<feature type="domain" description="Fatty acid desaturase" evidence="2">
    <location>
        <begin position="57"/>
        <end position="294"/>
    </location>
</feature>
<dbReference type="InterPro" id="IPR005804">
    <property type="entry name" value="FA_desaturase_dom"/>
</dbReference>
<sequence length="326" mass="37442">MSALPKTTPVAEHASSVNSHVIQLSKLSFVQGIKPLVFDWATIGCAMLVANQFSSLWTYIIAAIVIASRQHALLVLSHEGAHFRLAKSHALNNFISDTFAAFPIFFCTTTYRAHHLKHHRYLNTMQDPDWARKASLPEWTFPQTRMQLWKTMFKILITGWFKMILLFASLSGVFSKNTYTSKSALLLLGKKILFYSTVAVVTYSLHLGYELFVYWIVPYLVVMPVIERIRSISEHFALSYKDDFNQTRDILCSPLEAFLFGPHHIRYHLSHHLYPSVPQYNLPKLHHELLQTPEFAASAHQNDAYFFFGEKTLLEDLTKKSGSHHE</sequence>
<dbReference type="AlphaFoldDB" id="A0A150WIY3"/>
<evidence type="ECO:0000313" key="4">
    <source>
        <dbReference type="Proteomes" id="UP000075320"/>
    </source>
</evidence>
<dbReference type="Proteomes" id="UP000075320">
    <property type="component" value="Unassembled WGS sequence"/>
</dbReference>
<reference evidence="3 4" key="1">
    <citation type="submission" date="2016-03" db="EMBL/GenBank/DDBJ databases">
        <authorList>
            <person name="Ploux O."/>
        </authorList>
    </citation>
    <scope>NUCLEOTIDE SEQUENCE [LARGE SCALE GENOMIC DNA]</scope>
    <source>
        <strain evidence="3 4">R0</strain>
    </source>
</reference>
<evidence type="ECO:0000256" key="1">
    <source>
        <dbReference type="SAM" id="Phobius"/>
    </source>
</evidence>
<dbReference type="Pfam" id="PF00487">
    <property type="entry name" value="FA_desaturase"/>
    <property type="match status" value="1"/>
</dbReference>
<proteinExistence type="predicted"/>
<dbReference type="EMBL" id="LUKE01000003">
    <property type="protein sequence ID" value="KYG63709.1"/>
    <property type="molecule type" value="Genomic_DNA"/>
</dbReference>
<dbReference type="GO" id="GO:0016717">
    <property type="term" value="F:oxidoreductase activity, acting on paired donors, with oxidation of a pair of donors resulting in the reduction of molecular oxygen to two molecules of water"/>
    <property type="evidence" value="ECO:0007669"/>
    <property type="project" value="TreeGrafter"/>
</dbReference>
<dbReference type="PANTHER" id="PTHR19353">
    <property type="entry name" value="FATTY ACID DESATURASE 2"/>
    <property type="match status" value="1"/>
</dbReference>
<dbReference type="CDD" id="cd03510">
    <property type="entry name" value="Rhizobitoxine-FADS-like"/>
    <property type="match status" value="1"/>
</dbReference>
<organism evidence="3 4">
    <name type="scientific">Bdellovibrio bacteriovorus</name>
    <dbReference type="NCBI Taxonomy" id="959"/>
    <lineage>
        <taxon>Bacteria</taxon>
        <taxon>Pseudomonadati</taxon>
        <taxon>Bdellovibrionota</taxon>
        <taxon>Bdellovibrionia</taxon>
        <taxon>Bdellovibrionales</taxon>
        <taxon>Pseudobdellovibrionaceae</taxon>
        <taxon>Bdellovibrio</taxon>
    </lineage>
</organism>
<gene>
    <name evidence="3" type="ORF">AZI86_12835</name>
</gene>
<feature type="transmembrane region" description="Helical" evidence="1">
    <location>
        <begin position="194"/>
        <end position="222"/>
    </location>
</feature>
<feature type="transmembrane region" description="Helical" evidence="1">
    <location>
        <begin position="155"/>
        <end position="174"/>
    </location>
</feature>
<accession>A0A150WIY3</accession>
<dbReference type="InterPro" id="IPR012171">
    <property type="entry name" value="Fatty_acid_desaturase"/>
</dbReference>
<keyword evidence="1" id="KW-1133">Transmembrane helix</keyword>
<dbReference type="GO" id="GO:0008610">
    <property type="term" value="P:lipid biosynthetic process"/>
    <property type="evidence" value="ECO:0007669"/>
    <property type="project" value="UniProtKB-ARBA"/>
</dbReference>
<keyword evidence="1" id="KW-0812">Transmembrane</keyword>
<keyword evidence="1" id="KW-0472">Membrane</keyword>
<dbReference type="OrthoDB" id="5294267at2"/>
<dbReference type="PANTHER" id="PTHR19353:SF19">
    <property type="entry name" value="DELTA(5) FATTY ACID DESATURASE C-RELATED"/>
    <property type="match status" value="1"/>
</dbReference>
<name>A0A150WIY3_BDEBC</name>
<keyword evidence="4" id="KW-1185">Reference proteome</keyword>
<dbReference type="RefSeq" id="WP_061835603.1">
    <property type="nucleotide sequence ID" value="NZ_LUKE01000003.1"/>
</dbReference>